<proteinExistence type="predicted"/>
<gene>
    <name evidence="1" type="ORF">RUA4292_01034</name>
</gene>
<name>A0A0P1EXJ0_9RHOB</name>
<sequence>MLLAAFGRPDLAMSVLQGFLEETGENGRYILILVMRKFGTSVPREADAGSVEHLNAAIADYLGQLEKQSGFMAYELPEKVAPVMTHTTGAQ</sequence>
<dbReference type="Proteomes" id="UP000050783">
    <property type="component" value="Unassembled WGS sequence"/>
</dbReference>
<dbReference type="OrthoDB" id="7699845at2"/>
<protein>
    <submittedName>
        <fullName evidence="1">Uncharacterized protein</fullName>
    </submittedName>
</protein>
<organism evidence="1 2">
    <name type="scientific">Ruegeria atlantica</name>
    <dbReference type="NCBI Taxonomy" id="81569"/>
    <lineage>
        <taxon>Bacteria</taxon>
        <taxon>Pseudomonadati</taxon>
        <taxon>Pseudomonadota</taxon>
        <taxon>Alphaproteobacteria</taxon>
        <taxon>Rhodobacterales</taxon>
        <taxon>Roseobacteraceae</taxon>
        <taxon>Ruegeria</taxon>
    </lineage>
</organism>
<evidence type="ECO:0000313" key="1">
    <source>
        <dbReference type="EMBL" id="CUH46867.1"/>
    </source>
</evidence>
<accession>A0A0P1EXJ0</accession>
<dbReference type="EMBL" id="CYPU01000018">
    <property type="protein sequence ID" value="CUH46867.1"/>
    <property type="molecule type" value="Genomic_DNA"/>
</dbReference>
<reference evidence="1 2" key="1">
    <citation type="submission" date="2015-09" db="EMBL/GenBank/DDBJ databases">
        <authorList>
            <consortium name="Swine Surveillance"/>
        </authorList>
    </citation>
    <scope>NUCLEOTIDE SEQUENCE [LARGE SCALE GENOMIC DNA]</scope>
    <source>
        <strain evidence="1 2">CECT 4292</strain>
    </source>
</reference>
<evidence type="ECO:0000313" key="2">
    <source>
        <dbReference type="Proteomes" id="UP000050783"/>
    </source>
</evidence>
<dbReference type="AlphaFoldDB" id="A0A0P1EXJ0"/>